<protein>
    <submittedName>
        <fullName evidence="1">Uncharacterized protein</fullName>
    </submittedName>
</protein>
<dbReference type="OrthoDB" id="3235294at2759"/>
<gene>
    <name evidence="1" type="ORF">M422DRAFT_786429</name>
</gene>
<name>A0A0C9UBM5_SPHS4</name>
<evidence type="ECO:0000313" key="1">
    <source>
        <dbReference type="EMBL" id="KIJ22500.1"/>
    </source>
</evidence>
<evidence type="ECO:0000313" key="2">
    <source>
        <dbReference type="Proteomes" id="UP000054279"/>
    </source>
</evidence>
<proteinExistence type="predicted"/>
<sequence>MAVRAKFNNPYGDQYPDNNDSKEIFLQSNGLEHAGDGDRHVLILWLNGQDAQGNGYTQILQLTGGPGNYAFYHPS</sequence>
<dbReference type="HOGENOM" id="CLU_2677936_0_0_1"/>
<organism evidence="1 2">
    <name type="scientific">Sphaerobolus stellatus (strain SS14)</name>
    <dbReference type="NCBI Taxonomy" id="990650"/>
    <lineage>
        <taxon>Eukaryota</taxon>
        <taxon>Fungi</taxon>
        <taxon>Dikarya</taxon>
        <taxon>Basidiomycota</taxon>
        <taxon>Agaricomycotina</taxon>
        <taxon>Agaricomycetes</taxon>
        <taxon>Phallomycetidae</taxon>
        <taxon>Geastrales</taxon>
        <taxon>Sphaerobolaceae</taxon>
        <taxon>Sphaerobolus</taxon>
    </lineage>
</organism>
<keyword evidence="2" id="KW-1185">Reference proteome</keyword>
<dbReference type="AlphaFoldDB" id="A0A0C9UBM5"/>
<dbReference type="Proteomes" id="UP000054279">
    <property type="component" value="Unassembled WGS sequence"/>
</dbReference>
<accession>A0A0C9UBM5</accession>
<dbReference type="EMBL" id="KN838173">
    <property type="protein sequence ID" value="KIJ22500.1"/>
    <property type="molecule type" value="Genomic_DNA"/>
</dbReference>
<reference evidence="1 2" key="1">
    <citation type="submission" date="2014-06" db="EMBL/GenBank/DDBJ databases">
        <title>Evolutionary Origins and Diversification of the Mycorrhizal Mutualists.</title>
        <authorList>
            <consortium name="DOE Joint Genome Institute"/>
            <consortium name="Mycorrhizal Genomics Consortium"/>
            <person name="Kohler A."/>
            <person name="Kuo A."/>
            <person name="Nagy L.G."/>
            <person name="Floudas D."/>
            <person name="Copeland A."/>
            <person name="Barry K.W."/>
            <person name="Cichocki N."/>
            <person name="Veneault-Fourrey C."/>
            <person name="LaButti K."/>
            <person name="Lindquist E.A."/>
            <person name="Lipzen A."/>
            <person name="Lundell T."/>
            <person name="Morin E."/>
            <person name="Murat C."/>
            <person name="Riley R."/>
            <person name="Ohm R."/>
            <person name="Sun H."/>
            <person name="Tunlid A."/>
            <person name="Henrissat B."/>
            <person name="Grigoriev I.V."/>
            <person name="Hibbett D.S."/>
            <person name="Martin F."/>
        </authorList>
    </citation>
    <scope>NUCLEOTIDE SEQUENCE [LARGE SCALE GENOMIC DNA]</scope>
    <source>
        <strain evidence="1 2">SS14</strain>
    </source>
</reference>
<feature type="non-terminal residue" evidence="1">
    <location>
        <position position="75"/>
    </location>
</feature>